<dbReference type="AlphaFoldDB" id="E0UB73"/>
<dbReference type="HOGENOM" id="CLU_141240_1_0_3"/>
<evidence type="ECO:0000256" key="6">
    <source>
        <dbReference type="ARBA" id="ARBA00023276"/>
    </source>
</evidence>
<keyword evidence="9" id="KW-1185">Reference proteome</keyword>
<keyword evidence="6 7" id="KW-0604">Photosystem II</keyword>
<dbReference type="Proteomes" id="UP000008206">
    <property type="component" value="Chromosome"/>
</dbReference>
<evidence type="ECO:0000256" key="2">
    <source>
        <dbReference type="ARBA" id="ARBA00010827"/>
    </source>
</evidence>
<accession>E0UB73</accession>
<dbReference type="OrthoDB" id="463369at2"/>
<name>E0UB73_GLOV7</name>
<dbReference type="eggNOG" id="COG1555">
    <property type="taxonomic scope" value="Bacteria"/>
</dbReference>
<dbReference type="Gene3D" id="1.10.150.320">
    <property type="entry name" value="Photosystem II 12 kDa extrinsic protein"/>
    <property type="match status" value="1"/>
</dbReference>
<dbReference type="GO" id="GO:0031676">
    <property type="term" value="C:plasma membrane-derived thylakoid membrane"/>
    <property type="evidence" value="ECO:0007669"/>
    <property type="project" value="UniProtKB-SubCell"/>
</dbReference>
<evidence type="ECO:0000256" key="1">
    <source>
        <dbReference type="ARBA" id="ARBA00004170"/>
    </source>
</evidence>
<dbReference type="GO" id="GO:0042549">
    <property type="term" value="P:photosystem II stabilization"/>
    <property type="evidence" value="ECO:0007669"/>
    <property type="project" value="InterPro"/>
</dbReference>
<evidence type="ECO:0000256" key="5">
    <source>
        <dbReference type="ARBA" id="ARBA00023136"/>
    </source>
</evidence>
<gene>
    <name evidence="7" type="primary">psbU</name>
    <name evidence="8" type="ordered locus">Cyan7822_4404</name>
</gene>
<organism evidence="8 9">
    <name type="scientific">Gloeothece verrucosa (strain PCC 7822)</name>
    <name type="common">Cyanothece sp. (strain PCC 7822)</name>
    <dbReference type="NCBI Taxonomy" id="497965"/>
    <lineage>
        <taxon>Bacteria</taxon>
        <taxon>Bacillati</taxon>
        <taxon>Cyanobacteriota</taxon>
        <taxon>Cyanophyceae</taxon>
        <taxon>Oscillatoriophycideae</taxon>
        <taxon>Chroococcales</taxon>
        <taxon>Aphanothecaceae</taxon>
        <taxon>Gloeothece</taxon>
        <taxon>Gloeothece verrucosa</taxon>
    </lineage>
</organism>
<evidence type="ECO:0000256" key="7">
    <source>
        <dbReference type="HAMAP-Rule" id="MF_00589"/>
    </source>
</evidence>
<dbReference type="KEGG" id="cyj:Cyan7822_4404"/>
<dbReference type="NCBIfam" id="NF002708">
    <property type="entry name" value="PRK02515.1"/>
    <property type="match status" value="1"/>
</dbReference>
<keyword evidence="3 7" id="KW-0249">Electron transport</keyword>
<keyword evidence="5 7" id="KW-0472">Membrane</keyword>
<sequence>MKVIARILIVFTLILGLVGFFNPIPAQAALNAVDAKLTTEFGQKIDLNNSHIRQFRDLRGFYPNLATKIIKNAPYNKVEEVLDIPGLSESQKNRLQANLNRFTVTQPSKELNEGDDRINPGVY</sequence>
<dbReference type="InterPro" id="IPR010527">
    <property type="entry name" value="PSII_PsbU"/>
</dbReference>
<evidence type="ECO:0000256" key="3">
    <source>
        <dbReference type="ARBA" id="ARBA00022982"/>
    </source>
</evidence>
<dbReference type="Pfam" id="PF06514">
    <property type="entry name" value="PsbU"/>
    <property type="match status" value="1"/>
</dbReference>
<evidence type="ECO:0000313" key="8">
    <source>
        <dbReference type="EMBL" id="ADN16318.1"/>
    </source>
</evidence>
<dbReference type="SUPFAM" id="SSF81585">
    <property type="entry name" value="PsbU/PolX domain-like"/>
    <property type="match status" value="1"/>
</dbReference>
<reference evidence="9" key="1">
    <citation type="journal article" date="2011" name="MBio">
        <title>Novel metabolic attributes of the genus Cyanothece, comprising a group of unicellular nitrogen-fixing Cyanobacteria.</title>
        <authorList>
            <person name="Bandyopadhyay A."/>
            <person name="Elvitigala T."/>
            <person name="Welsh E."/>
            <person name="Stockel J."/>
            <person name="Liberton M."/>
            <person name="Min H."/>
            <person name="Sherman L.A."/>
            <person name="Pakrasi H.B."/>
        </authorList>
    </citation>
    <scope>NUCLEOTIDE SEQUENCE [LARGE SCALE GENOMIC DNA]</scope>
    <source>
        <strain evidence="9">PCC 7822</strain>
    </source>
</reference>
<keyword evidence="7" id="KW-0813">Transport</keyword>
<evidence type="ECO:0000313" key="9">
    <source>
        <dbReference type="Proteomes" id="UP000008206"/>
    </source>
</evidence>
<comment type="subunit">
    <text evidence="7">PSII is composed of 1 copy each of membrane proteins PsbA, PsbB, PsbC, PsbD, PsbE, PsbF, PsbH, PsbI, PsbJ, PsbK, PsbL, PsbM, PsbT, PsbX, PsbY, PsbZ, Psb30/Ycf12, peripheral proteins PsbO, CyanoQ (PsbQ), PsbU, PsbV and a large number of cofactors. It forms dimeric complexes.</text>
</comment>
<dbReference type="EMBL" id="CP002198">
    <property type="protein sequence ID" value="ADN16318.1"/>
    <property type="molecule type" value="Genomic_DNA"/>
</dbReference>
<dbReference type="GO" id="GO:0009654">
    <property type="term" value="C:photosystem II oxygen evolving complex"/>
    <property type="evidence" value="ECO:0007669"/>
    <property type="project" value="InterPro"/>
</dbReference>
<dbReference type="RefSeq" id="WP_013324381.1">
    <property type="nucleotide sequence ID" value="NC_014501.1"/>
</dbReference>
<comment type="subcellular location">
    <subcellularLocation>
        <location evidence="7">Cellular thylakoid membrane</location>
        <topology evidence="7">Peripheral membrane protein</topology>
        <orientation evidence="7">Lumenal side</orientation>
    </subcellularLocation>
    <subcellularLocation>
        <location evidence="1">Membrane</location>
        <topology evidence="1">Peripheral membrane protein</topology>
    </subcellularLocation>
</comment>
<keyword evidence="7" id="KW-0602">Photosynthesis</keyword>
<dbReference type="STRING" id="497965.Cyan7822_4404"/>
<evidence type="ECO:0000256" key="4">
    <source>
        <dbReference type="ARBA" id="ARBA00023078"/>
    </source>
</evidence>
<keyword evidence="4 7" id="KW-0793">Thylakoid</keyword>
<protein>
    <recommendedName>
        <fullName evidence="7">Photosystem II extrinsic protein U</fullName>
        <shortName evidence="7">PSII-U</shortName>
        <shortName evidence="7">PsbU</shortName>
    </recommendedName>
    <alternativeName>
        <fullName evidence="7">Photosystem II 12 kDa extrinsic protein</fullName>
        <shortName evidence="7">PS II complex 12 kDa extrinsic protein</shortName>
    </alternativeName>
</protein>
<comment type="function">
    <text evidence="7">One of the extrinsic, lumenal subunits of photosystem II (PSII). PSII is a light-driven water plastoquinone oxidoreductase, using light energy to abstract electrons from H(2)O, generating a proton gradient subsequently used for ATP formation. The extrinsic proteins stabilize the structure of photosystem II oxygen-evolving complex (OEC), the ion environment of oxygen evolution and protect the OEC against heat-induced inactivation.</text>
</comment>
<dbReference type="GO" id="GO:0019898">
    <property type="term" value="C:extrinsic component of membrane"/>
    <property type="evidence" value="ECO:0007669"/>
    <property type="project" value="InterPro"/>
</dbReference>
<dbReference type="GO" id="GO:0015979">
    <property type="term" value="P:photosynthesis"/>
    <property type="evidence" value="ECO:0007669"/>
    <property type="project" value="UniProtKB-UniRule"/>
</dbReference>
<comment type="similarity">
    <text evidence="2 7">Belongs to the PsbU family.</text>
</comment>
<proteinExistence type="inferred from homology"/>
<dbReference type="HAMAP" id="MF_00589">
    <property type="entry name" value="PSII_PsbU"/>
    <property type="match status" value="1"/>
</dbReference>